<dbReference type="GO" id="GO:0008270">
    <property type="term" value="F:zinc ion binding"/>
    <property type="evidence" value="ECO:0007669"/>
    <property type="project" value="UniProtKB-KW"/>
</dbReference>
<dbReference type="PROSITE" id="PS00518">
    <property type="entry name" value="ZF_RING_1"/>
    <property type="match status" value="1"/>
</dbReference>
<evidence type="ECO:0000256" key="2">
    <source>
        <dbReference type="ARBA" id="ARBA00022771"/>
    </source>
</evidence>
<feature type="compositionally biased region" description="Acidic residues" evidence="5">
    <location>
        <begin position="26"/>
        <end position="44"/>
    </location>
</feature>
<evidence type="ECO:0000256" key="4">
    <source>
        <dbReference type="PROSITE-ProRule" id="PRU00175"/>
    </source>
</evidence>
<dbReference type="PROSITE" id="PS50089">
    <property type="entry name" value="ZF_RING_2"/>
    <property type="match status" value="1"/>
</dbReference>
<dbReference type="PANTHER" id="PTHR47177">
    <property type="entry name" value="F18C1.6 PROTEIN"/>
    <property type="match status" value="1"/>
</dbReference>
<dbReference type="Proteomes" id="UP001187471">
    <property type="component" value="Unassembled WGS sequence"/>
</dbReference>
<dbReference type="SUPFAM" id="SSF57903">
    <property type="entry name" value="FYVE/PHD zinc finger"/>
    <property type="match status" value="1"/>
</dbReference>
<evidence type="ECO:0008006" key="10">
    <source>
        <dbReference type="Google" id="ProtNLM"/>
    </source>
</evidence>
<evidence type="ECO:0000259" key="6">
    <source>
        <dbReference type="PROSITE" id="PS50016"/>
    </source>
</evidence>
<feature type="compositionally biased region" description="Basic residues" evidence="5">
    <location>
        <begin position="174"/>
        <end position="191"/>
    </location>
</feature>
<dbReference type="InterPro" id="IPR058746">
    <property type="entry name" value="Znf_RING-type_Topors"/>
</dbReference>
<dbReference type="InterPro" id="IPR011011">
    <property type="entry name" value="Znf_FYVE_PHD"/>
</dbReference>
<reference evidence="8" key="1">
    <citation type="submission" date="2022-12" db="EMBL/GenBank/DDBJ databases">
        <title>Draft genome assemblies for two species of Escallonia (Escalloniales).</title>
        <authorList>
            <person name="Chanderbali A."/>
            <person name="Dervinis C."/>
            <person name="Anghel I."/>
            <person name="Soltis D."/>
            <person name="Soltis P."/>
            <person name="Zapata F."/>
        </authorList>
    </citation>
    <scope>NUCLEOTIDE SEQUENCE</scope>
    <source>
        <strain evidence="8">UCBG92.1500</strain>
        <tissue evidence="8">Leaf</tissue>
    </source>
</reference>
<feature type="compositionally biased region" description="Acidic residues" evidence="5">
    <location>
        <begin position="116"/>
        <end position="139"/>
    </location>
</feature>
<dbReference type="SUPFAM" id="SSF57850">
    <property type="entry name" value="RING/U-box"/>
    <property type="match status" value="1"/>
</dbReference>
<name>A0AA88U5G0_9ASTE</name>
<dbReference type="EMBL" id="JAVXUO010002546">
    <property type="protein sequence ID" value="KAK2971894.1"/>
    <property type="molecule type" value="Genomic_DNA"/>
</dbReference>
<evidence type="ECO:0000259" key="7">
    <source>
        <dbReference type="PROSITE" id="PS50089"/>
    </source>
</evidence>
<feature type="region of interest" description="Disordered" evidence="5">
    <location>
        <begin position="600"/>
        <end position="629"/>
    </location>
</feature>
<dbReference type="Pfam" id="PF00628">
    <property type="entry name" value="PHD"/>
    <property type="match status" value="1"/>
</dbReference>
<feature type="domain" description="RING-type" evidence="7">
    <location>
        <begin position="308"/>
        <end position="350"/>
    </location>
</feature>
<dbReference type="PROSITE" id="PS50016">
    <property type="entry name" value="ZF_PHD_2"/>
    <property type="match status" value="1"/>
</dbReference>
<feature type="region of interest" description="Disordered" evidence="5">
    <location>
        <begin position="163"/>
        <end position="195"/>
    </location>
</feature>
<keyword evidence="3" id="KW-0862">Zinc</keyword>
<feature type="domain" description="PHD-type" evidence="6">
    <location>
        <begin position="398"/>
        <end position="447"/>
    </location>
</feature>
<accession>A0AA88U5G0</accession>
<dbReference type="SMART" id="SM00249">
    <property type="entry name" value="PHD"/>
    <property type="match status" value="1"/>
</dbReference>
<keyword evidence="2 4" id="KW-0863">Zinc-finger</keyword>
<keyword evidence="1" id="KW-0479">Metal-binding</keyword>
<feature type="region of interest" description="Disordered" evidence="5">
    <location>
        <begin position="211"/>
        <end position="236"/>
    </location>
</feature>
<protein>
    <recommendedName>
        <fullName evidence="10">PHD and RING finger domain-containing protein 1</fullName>
    </recommendedName>
</protein>
<dbReference type="InterPro" id="IPR017907">
    <property type="entry name" value="Znf_RING_CS"/>
</dbReference>
<organism evidence="8 9">
    <name type="scientific">Escallonia rubra</name>
    <dbReference type="NCBI Taxonomy" id="112253"/>
    <lineage>
        <taxon>Eukaryota</taxon>
        <taxon>Viridiplantae</taxon>
        <taxon>Streptophyta</taxon>
        <taxon>Embryophyta</taxon>
        <taxon>Tracheophyta</taxon>
        <taxon>Spermatophyta</taxon>
        <taxon>Magnoliopsida</taxon>
        <taxon>eudicotyledons</taxon>
        <taxon>Gunneridae</taxon>
        <taxon>Pentapetalae</taxon>
        <taxon>asterids</taxon>
        <taxon>campanulids</taxon>
        <taxon>Escalloniales</taxon>
        <taxon>Escalloniaceae</taxon>
        <taxon>Escallonia</taxon>
    </lineage>
</organism>
<evidence type="ECO:0000256" key="1">
    <source>
        <dbReference type="ARBA" id="ARBA00022723"/>
    </source>
</evidence>
<gene>
    <name evidence="8" type="ORF">RJ640_013719</name>
</gene>
<feature type="region of interest" description="Disordered" evidence="5">
    <location>
        <begin position="253"/>
        <end position="298"/>
    </location>
</feature>
<dbReference type="AlphaFoldDB" id="A0AA88U5G0"/>
<dbReference type="CDD" id="cd16574">
    <property type="entry name" value="RING-HC_Topors"/>
    <property type="match status" value="1"/>
</dbReference>
<dbReference type="PANTHER" id="PTHR47177:SF3">
    <property type="entry name" value="F18C1.6 PROTEIN"/>
    <property type="match status" value="1"/>
</dbReference>
<keyword evidence="9" id="KW-1185">Reference proteome</keyword>
<feature type="compositionally biased region" description="Low complexity" evidence="5">
    <location>
        <begin position="258"/>
        <end position="272"/>
    </location>
</feature>
<dbReference type="InterPro" id="IPR001841">
    <property type="entry name" value="Znf_RING"/>
</dbReference>
<feature type="compositionally biased region" description="Basic residues" evidence="5">
    <location>
        <begin position="82"/>
        <end position="106"/>
    </location>
</feature>
<dbReference type="SMART" id="SM00184">
    <property type="entry name" value="RING"/>
    <property type="match status" value="1"/>
</dbReference>
<comment type="caution">
    <text evidence="8">The sequence shown here is derived from an EMBL/GenBank/DDBJ whole genome shotgun (WGS) entry which is preliminary data.</text>
</comment>
<dbReference type="InterPro" id="IPR001965">
    <property type="entry name" value="Znf_PHD"/>
</dbReference>
<dbReference type="Gene3D" id="3.30.40.10">
    <property type="entry name" value="Zinc/RING finger domain, C3HC4 (zinc finger)"/>
    <property type="match status" value="2"/>
</dbReference>
<proteinExistence type="predicted"/>
<feature type="compositionally biased region" description="Polar residues" evidence="5">
    <location>
        <begin position="606"/>
        <end position="617"/>
    </location>
</feature>
<feature type="region of interest" description="Disordered" evidence="5">
    <location>
        <begin position="1"/>
        <end position="139"/>
    </location>
</feature>
<evidence type="ECO:0000256" key="3">
    <source>
        <dbReference type="ARBA" id="ARBA00022833"/>
    </source>
</evidence>
<dbReference type="Pfam" id="PF13639">
    <property type="entry name" value="zf-RING_2"/>
    <property type="match status" value="1"/>
</dbReference>
<evidence type="ECO:0000313" key="8">
    <source>
        <dbReference type="EMBL" id="KAK2971894.1"/>
    </source>
</evidence>
<feature type="compositionally biased region" description="Acidic residues" evidence="5">
    <location>
        <begin position="51"/>
        <end position="78"/>
    </location>
</feature>
<dbReference type="InterPro" id="IPR013083">
    <property type="entry name" value="Znf_RING/FYVE/PHD"/>
</dbReference>
<evidence type="ECO:0000256" key="5">
    <source>
        <dbReference type="SAM" id="MobiDB-lite"/>
    </source>
</evidence>
<evidence type="ECO:0000313" key="9">
    <source>
        <dbReference type="Proteomes" id="UP001187471"/>
    </source>
</evidence>
<dbReference type="InterPro" id="IPR019787">
    <property type="entry name" value="Znf_PHD-finger"/>
</dbReference>
<sequence length="783" mass="87402">MGRGRKAGSKRNNGTRVRSKDRSSDESDEDYNIGEEGERDESDEYCSLNGDESEEDLGDYEEEEEEEEEDYEEEEEEEIKVKRVAKPKPRKSFSRRKVSGAKKPRTKQSFSYKQGDDDDYEDDDDDEEFAPDESDCVDDEDDLLLLKENKKVGRPHLWEKVTARGQKTKNNSRVLKKPITKKPRKKRRLARKTSSGNYVELAVKSVIVEEKSKKISGQRRRRFMVDSDSDFVSSGSSDYEYTISEEEREQVREASKFSKGLTTSLRSSSSSKRLQDEEEAPSKQRKRPDRKGKEKAKESKTEIGKQVCGICLSEEGKRTVRGTLNCCTHYFCFTCIIEWSKVESRCPLCKQRFVTISKPAKSNMGFDLRTLVLQVPERDQVYQPSEEELRGYLDPYESVMCTECHQGGDDALMLLCDICDSPAHTYCVGLGREVPEGNWYCEGCRPTAFGSSNPEGLNSTSDQRASNNFSGISSPAHNVGEGIDLNSMYVPETPLTQESGRLVGDNVVASPASISWASTVMERRRIQRQIHHLLSNRVSHSSGRSTGVPARSSGIRLFGSQIGQGRELPSELAVTPERVVPNFAFSEERLQDNATALVRSGDLFSSRPSNSRGGQDPTSTSGGGTLQSGLAGISMAFNSRVPYEPLHPCSSSSSSRTSLAPDTNASPYACREVSHFNVEKRQVQQMVRGHLKSLSRDVELGYGAFKDVARSSTHTILAACGLEHRESEAYPVQAPPICNHVDNIAGGQKSLMKACCSSCFDVFVKDIVRKMINTRVSPLETRD</sequence>